<gene>
    <name evidence="2" type="ORF">PR048_027176</name>
</gene>
<sequence>MQERGKREIPEKTLRPASSSGTTPTCENPAATPLDSNPVHLDEASSLNNNKWILFLGGATVAERIACSPPTKVNRVHSPAGSLPDFRMWDSCQTLSLAGGGFIFGDLPFPRPFIPAPLHTHLNHPHRLSRSRC</sequence>
<name>A0ABQ9GEQ3_9NEOP</name>
<evidence type="ECO:0000313" key="2">
    <source>
        <dbReference type="EMBL" id="KAJ8870875.1"/>
    </source>
</evidence>
<comment type="caution">
    <text evidence="2">The sequence shown here is derived from an EMBL/GenBank/DDBJ whole genome shotgun (WGS) entry which is preliminary data.</text>
</comment>
<dbReference type="Proteomes" id="UP001159363">
    <property type="component" value="Chromosome 11"/>
</dbReference>
<feature type="compositionally biased region" description="Polar residues" evidence="1">
    <location>
        <begin position="16"/>
        <end position="26"/>
    </location>
</feature>
<protein>
    <submittedName>
        <fullName evidence="2">Uncharacterized protein</fullName>
    </submittedName>
</protein>
<organism evidence="2 3">
    <name type="scientific">Dryococelus australis</name>
    <dbReference type="NCBI Taxonomy" id="614101"/>
    <lineage>
        <taxon>Eukaryota</taxon>
        <taxon>Metazoa</taxon>
        <taxon>Ecdysozoa</taxon>
        <taxon>Arthropoda</taxon>
        <taxon>Hexapoda</taxon>
        <taxon>Insecta</taxon>
        <taxon>Pterygota</taxon>
        <taxon>Neoptera</taxon>
        <taxon>Polyneoptera</taxon>
        <taxon>Phasmatodea</taxon>
        <taxon>Verophasmatodea</taxon>
        <taxon>Anareolatae</taxon>
        <taxon>Phasmatidae</taxon>
        <taxon>Eurycanthinae</taxon>
        <taxon>Dryococelus</taxon>
    </lineage>
</organism>
<evidence type="ECO:0000256" key="1">
    <source>
        <dbReference type="SAM" id="MobiDB-lite"/>
    </source>
</evidence>
<accession>A0ABQ9GEQ3</accession>
<proteinExistence type="predicted"/>
<feature type="compositionally biased region" description="Basic and acidic residues" evidence="1">
    <location>
        <begin position="1"/>
        <end position="14"/>
    </location>
</feature>
<evidence type="ECO:0000313" key="3">
    <source>
        <dbReference type="Proteomes" id="UP001159363"/>
    </source>
</evidence>
<feature type="region of interest" description="Disordered" evidence="1">
    <location>
        <begin position="1"/>
        <end position="41"/>
    </location>
</feature>
<reference evidence="2 3" key="1">
    <citation type="submission" date="2023-02" db="EMBL/GenBank/DDBJ databases">
        <title>LHISI_Scaffold_Assembly.</title>
        <authorList>
            <person name="Stuart O.P."/>
            <person name="Cleave R."/>
            <person name="Magrath M.J.L."/>
            <person name="Mikheyev A.S."/>
        </authorList>
    </citation>
    <scope>NUCLEOTIDE SEQUENCE [LARGE SCALE GENOMIC DNA]</scope>
    <source>
        <strain evidence="2">Daus_M_001</strain>
        <tissue evidence="2">Leg muscle</tissue>
    </source>
</reference>
<dbReference type="EMBL" id="JARBHB010000012">
    <property type="protein sequence ID" value="KAJ8870875.1"/>
    <property type="molecule type" value="Genomic_DNA"/>
</dbReference>
<keyword evidence="3" id="KW-1185">Reference proteome</keyword>